<dbReference type="EMBL" id="LK032153">
    <property type="protein sequence ID" value="CDY24086.1"/>
    <property type="molecule type" value="Genomic_DNA"/>
</dbReference>
<dbReference type="PROSITE" id="PS51375">
    <property type="entry name" value="PPR"/>
    <property type="match status" value="1"/>
</dbReference>
<evidence type="ECO:0000313" key="3">
    <source>
        <dbReference type="Proteomes" id="UP000028999"/>
    </source>
</evidence>
<dbReference type="Gramene" id="CDY24086">
    <property type="protein sequence ID" value="CDY24086"/>
    <property type="gene ID" value="GSBRNA2T00024632001"/>
</dbReference>
<name>A0A078GFE3_BRANA</name>
<dbReference type="PaxDb" id="3708-A0A078GFE3"/>
<evidence type="ECO:0000313" key="2">
    <source>
        <dbReference type="EMBL" id="CDY24086.1"/>
    </source>
</evidence>
<dbReference type="InterPro" id="IPR002885">
    <property type="entry name" value="PPR_rpt"/>
</dbReference>
<feature type="repeat" description="PPR" evidence="1">
    <location>
        <begin position="42"/>
        <end position="76"/>
    </location>
</feature>
<protein>
    <submittedName>
        <fullName evidence="2">BnaA06g00840D protein</fullName>
    </submittedName>
</protein>
<accession>A0A078GFE3</accession>
<gene>
    <name evidence="2" type="primary">BnaA06g00840D</name>
    <name evidence="2" type="ORF">GSBRNA2T00024632001</name>
</gene>
<reference evidence="2 3" key="1">
    <citation type="journal article" date="2014" name="Science">
        <title>Plant genetics. Early allopolyploid evolution in the post-Neolithic Brassica napus oilseed genome.</title>
        <authorList>
            <person name="Chalhoub B."/>
            <person name="Denoeud F."/>
            <person name="Liu S."/>
            <person name="Parkin I.A."/>
            <person name="Tang H."/>
            <person name="Wang X."/>
            <person name="Chiquet J."/>
            <person name="Belcram H."/>
            <person name="Tong C."/>
            <person name="Samans B."/>
            <person name="Correa M."/>
            <person name="Da Silva C."/>
            <person name="Just J."/>
            <person name="Falentin C."/>
            <person name="Koh C.S."/>
            <person name="Le Clainche I."/>
            <person name="Bernard M."/>
            <person name="Bento P."/>
            <person name="Noel B."/>
            <person name="Labadie K."/>
            <person name="Alberti A."/>
            <person name="Charles M."/>
            <person name="Arnaud D."/>
            <person name="Guo H."/>
            <person name="Daviaud C."/>
            <person name="Alamery S."/>
            <person name="Jabbari K."/>
            <person name="Zhao M."/>
            <person name="Edger P.P."/>
            <person name="Chelaifa H."/>
            <person name="Tack D."/>
            <person name="Lassalle G."/>
            <person name="Mestiri I."/>
            <person name="Schnel N."/>
            <person name="Le Paslier M.C."/>
            <person name="Fan G."/>
            <person name="Renault V."/>
            <person name="Bayer P.E."/>
            <person name="Golicz A.A."/>
            <person name="Manoli S."/>
            <person name="Lee T.H."/>
            <person name="Thi V.H."/>
            <person name="Chalabi S."/>
            <person name="Hu Q."/>
            <person name="Fan C."/>
            <person name="Tollenaere R."/>
            <person name="Lu Y."/>
            <person name="Battail C."/>
            <person name="Shen J."/>
            <person name="Sidebottom C.H."/>
            <person name="Wang X."/>
            <person name="Canaguier A."/>
            <person name="Chauveau A."/>
            <person name="Berard A."/>
            <person name="Deniot G."/>
            <person name="Guan M."/>
            <person name="Liu Z."/>
            <person name="Sun F."/>
            <person name="Lim Y.P."/>
            <person name="Lyons E."/>
            <person name="Town C.D."/>
            <person name="Bancroft I."/>
            <person name="Wang X."/>
            <person name="Meng J."/>
            <person name="Ma J."/>
            <person name="Pires J.C."/>
            <person name="King G.J."/>
            <person name="Brunel D."/>
            <person name="Delourme R."/>
            <person name="Renard M."/>
            <person name="Aury J.M."/>
            <person name="Adams K.L."/>
            <person name="Batley J."/>
            <person name="Snowdon R.J."/>
            <person name="Tost J."/>
            <person name="Edwards D."/>
            <person name="Zhou Y."/>
            <person name="Hua W."/>
            <person name="Sharpe A.G."/>
            <person name="Paterson A.H."/>
            <person name="Guan C."/>
            <person name="Wincker P."/>
        </authorList>
    </citation>
    <scope>NUCLEOTIDE SEQUENCE [LARGE SCALE GENOMIC DNA]</scope>
    <source>
        <strain evidence="3">cv. Darmor-bzh</strain>
    </source>
</reference>
<evidence type="ECO:0000256" key="1">
    <source>
        <dbReference type="PROSITE-ProRule" id="PRU00708"/>
    </source>
</evidence>
<dbReference type="Proteomes" id="UP000028999">
    <property type="component" value="Unassembled WGS sequence"/>
</dbReference>
<sequence>MVMRPISKNCLIYTHSLCLRRNSTLALSNYKPNPPTTTTSTTIFQCNSQISKLARNGNLQEAEAIFKAMPQRSICSTKCL</sequence>
<proteinExistence type="predicted"/>
<keyword evidence="3" id="KW-1185">Reference proteome</keyword>
<organism evidence="2 3">
    <name type="scientific">Brassica napus</name>
    <name type="common">Rape</name>
    <dbReference type="NCBI Taxonomy" id="3708"/>
    <lineage>
        <taxon>Eukaryota</taxon>
        <taxon>Viridiplantae</taxon>
        <taxon>Streptophyta</taxon>
        <taxon>Embryophyta</taxon>
        <taxon>Tracheophyta</taxon>
        <taxon>Spermatophyta</taxon>
        <taxon>Magnoliopsida</taxon>
        <taxon>eudicotyledons</taxon>
        <taxon>Gunneridae</taxon>
        <taxon>Pentapetalae</taxon>
        <taxon>rosids</taxon>
        <taxon>malvids</taxon>
        <taxon>Brassicales</taxon>
        <taxon>Brassicaceae</taxon>
        <taxon>Brassiceae</taxon>
        <taxon>Brassica</taxon>
    </lineage>
</organism>
<dbReference type="AlphaFoldDB" id="A0A078GFE3"/>